<proteinExistence type="predicted"/>
<dbReference type="AlphaFoldDB" id="A0A1H1VS24"/>
<protein>
    <submittedName>
        <fullName evidence="2">Uncharacterized protein</fullName>
    </submittedName>
</protein>
<keyword evidence="3" id="KW-1185">Reference proteome</keyword>
<keyword evidence="1" id="KW-0472">Membrane</keyword>
<accession>A0A1H1VS24</accession>
<dbReference type="EMBL" id="LT629772">
    <property type="protein sequence ID" value="SDS87724.1"/>
    <property type="molecule type" value="Genomic_DNA"/>
</dbReference>
<dbReference type="Proteomes" id="UP000199103">
    <property type="component" value="Chromosome I"/>
</dbReference>
<evidence type="ECO:0000313" key="2">
    <source>
        <dbReference type="EMBL" id="SDS87724.1"/>
    </source>
</evidence>
<name>A0A1H1VS24_9ACTN</name>
<gene>
    <name evidence="2" type="ORF">SAMN04489812_3333</name>
</gene>
<sequence length="62" mass="6459">MIVSLTSIAALLIGLLVPLDGSDLVHHLLLDKLLKMGIVLLAVVVVGIGMVIIWRRSGTGSG</sequence>
<keyword evidence="1" id="KW-0812">Transmembrane</keyword>
<dbReference type="STRING" id="630515.SAMN04489812_3333"/>
<reference evidence="2 3" key="1">
    <citation type="submission" date="2016-10" db="EMBL/GenBank/DDBJ databases">
        <authorList>
            <person name="de Groot N.N."/>
        </authorList>
    </citation>
    <scope>NUCLEOTIDE SEQUENCE [LARGE SCALE GENOMIC DNA]</scope>
    <source>
        <strain evidence="2 3">DSM 21800</strain>
    </source>
</reference>
<keyword evidence="1" id="KW-1133">Transmembrane helix</keyword>
<organism evidence="2 3">
    <name type="scientific">Microlunatus soli</name>
    <dbReference type="NCBI Taxonomy" id="630515"/>
    <lineage>
        <taxon>Bacteria</taxon>
        <taxon>Bacillati</taxon>
        <taxon>Actinomycetota</taxon>
        <taxon>Actinomycetes</taxon>
        <taxon>Propionibacteriales</taxon>
        <taxon>Propionibacteriaceae</taxon>
        <taxon>Microlunatus</taxon>
    </lineage>
</organism>
<dbReference type="RefSeq" id="WP_091526577.1">
    <property type="nucleotide sequence ID" value="NZ_LT629772.1"/>
</dbReference>
<evidence type="ECO:0000313" key="3">
    <source>
        <dbReference type="Proteomes" id="UP000199103"/>
    </source>
</evidence>
<feature type="transmembrane region" description="Helical" evidence="1">
    <location>
        <begin position="37"/>
        <end position="54"/>
    </location>
</feature>
<evidence type="ECO:0000256" key="1">
    <source>
        <dbReference type="SAM" id="Phobius"/>
    </source>
</evidence>